<sequence>MKFRIATLLFSAILLAIPTLASQGDTSIAFHECLESCVIFVCDDETNHELPYTLKLMQWSCPDNCKYECMMLDVDRDLEAIASGSESVKIKQYYGKWPFHRFIGIQEPASVVFSLMNLWAHVSGGKYLLRRIRSDHPMYKYYFWYIIIGVNAWVWSAVFHMRDKPATEKLDYFSAALTILYSLYVAVIRLFGLYQPARLHLQQPASYLASRPNWLPPQHILHQLWKALCVLLYLAHVIYLSVIPRFDYSYNVIANLVVGVLHNLLWMSYSFPFFPFRRFEYKPQSYIPSYAWKPAALAIGMTLATSLELWDFPPWWFVIDAHSLWHLSTVPLTWWWYKFIAEDATDSGWASGRIPMGKAMMD</sequence>
<feature type="transmembrane region" description="Helical" evidence="7">
    <location>
        <begin position="224"/>
        <end position="242"/>
    </location>
</feature>
<evidence type="ECO:0000256" key="1">
    <source>
        <dbReference type="ARBA" id="ARBA00004127"/>
    </source>
</evidence>
<feature type="transmembrane region" description="Helical" evidence="7">
    <location>
        <begin position="248"/>
        <end position="269"/>
    </location>
</feature>
<keyword evidence="7" id="KW-0256">Endoplasmic reticulum</keyword>
<dbReference type="OrthoDB" id="419770at2759"/>
<dbReference type="PANTHER" id="PTHR13148">
    <property type="entry name" value="PER1-RELATED"/>
    <property type="match status" value="1"/>
</dbReference>
<evidence type="ECO:0000313" key="8">
    <source>
        <dbReference type="EMBL" id="KIO22729.1"/>
    </source>
</evidence>
<evidence type="ECO:0000256" key="2">
    <source>
        <dbReference type="ARBA" id="ARBA00022502"/>
    </source>
</evidence>
<accession>A0A0C3QDA8</accession>
<comment type="function">
    <text evidence="7">Involved in the lipid remodeling steps of GPI-anchor maturation.</text>
</comment>
<evidence type="ECO:0000256" key="4">
    <source>
        <dbReference type="ARBA" id="ARBA00022729"/>
    </source>
</evidence>
<evidence type="ECO:0000313" key="9">
    <source>
        <dbReference type="Proteomes" id="UP000054248"/>
    </source>
</evidence>
<dbReference type="InterPro" id="IPR007217">
    <property type="entry name" value="Per1-like"/>
</dbReference>
<dbReference type="Pfam" id="PF04080">
    <property type="entry name" value="Per1"/>
    <property type="match status" value="1"/>
</dbReference>
<feature type="signal peptide" evidence="7">
    <location>
        <begin position="1"/>
        <end position="23"/>
    </location>
</feature>
<dbReference type="STRING" id="1051891.A0A0C3QDA8"/>
<feature type="transmembrane region" description="Helical" evidence="7">
    <location>
        <begin position="172"/>
        <end position="192"/>
    </location>
</feature>
<dbReference type="GO" id="GO:0016788">
    <property type="term" value="F:hydrolase activity, acting on ester bonds"/>
    <property type="evidence" value="ECO:0007669"/>
    <property type="project" value="TreeGrafter"/>
</dbReference>
<dbReference type="PANTHER" id="PTHR13148:SF0">
    <property type="entry name" value="POST-GPI ATTACHMENT TO PROTEINS FACTOR 3"/>
    <property type="match status" value="1"/>
</dbReference>
<evidence type="ECO:0000256" key="7">
    <source>
        <dbReference type="RuleBase" id="RU365066"/>
    </source>
</evidence>
<comment type="subcellular location">
    <subcellularLocation>
        <location evidence="1">Endomembrane system</location>
        <topology evidence="1">Multi-pass membrane protein</topology>
    </subcellularLocation>
    <subcellularLocation>
        <location evidence="7">Endoplasmic reticulum membrane</location>
        <topology evidence="7">Multi-pass membrane protein</topology>
    </subcellularLocation>
</comment>
<keyword evidence="6 7" id="KW-0472">Membrane</keyword>
<feature type="transmembrane region" description="Helical" evidence="7">
    <location>
        <begin position="141"/>
        <end position="160"/>
    </location>
</feature>
<feature type="chain" id="PRO_5016476805" description="Post-GPI attachment to proteins factor 3" evidence="7">
    <location>
        <begin position="24"/>
        <end position="362"/>
    </location>
</feature>
<reference evidence="9" key="2">
    <citation type="submission" date="2015-01" db="EMBL/GenBank/DDBJ databases">
        <title>Evolutionary Origins and Diversification of the Mycorrhizal Mutualists.</title>
        <authorList>
            <consortium name="DOE Joint Genome Institute"/>
            <consortium name="Mycorrhizal Genomics Consortium"/>
            <person name="Kohler A."/>
            <person name="Kuo A."/>
            <person name="Nagy L.G."/>
            <person name="Floudas D."/>
            <person name="Copeland A."/>
            <person name="Barry K.W."/>
            <person name="Cichocki N."/>
            <person name="Veneault-Fourrey C."/>
            <person name="LaButti K."/>
            <person name="Lindquist E.A."/>
            <person name="Lipzen A."/>
            <person name="Lundell T."/>
            <person name="Morin E."/>
            <person name="Murat C."/>
            <person name="Riley R."/>
            <person name="Ohm R."/>
            <person name="Sun H."/>
            <person name="Tunlid A."/>
            <person name="Henrissat B."/>
            <person name="Grigoriev I.V."/>
            <person name="Hibbett D.S."/>
            <person name="Martin F."/>
        </authorList>
    </citation>
    <scope>NUCLEOTIDE SEQUENCE [LARGE SCALE GENOMIC DNA]</scope>
    <source>
        <strain evidence="9">MUT 4182</strain>
    </source>
</reference>
<dbReference type="GO" id="GO:0005789">
    <property type="term" value="C:endoplasmic reticulum membrane"/>
    <property type="evidence" value="ECO:0007669"/>
    <property type="project" value="UniProtKB-SubCell"/>
</dbReference>
<organism evidence="8 9">
    <name type="scientific">Tulasnella calospora MUT 4182</name>
    <dbReference type="NCBI Taxonomy" id="1051891"/>
    <lineage>
        <taxon>Eukaryota</taxon>
        <taxon>Fungi</taxon>
        <taxon>Dikarya</taxon>
        <taxon>Basidiomycota</taxon>
        <taxon>Agaricomycotina</taxon>
        <taxon>Agaricomycetes</taxon>
        <taxon>Cantharellales</taxon>
        <taxon>Tulasnellaceae</taxon>
        <taxon>Tulasnella</taxon>
    </lineage>
</organism>
<evidence type="ECO:0000256" key="6">
    <source>
        <dbReference type="ARBA" id="ARBA00023136"/>
    </source>
</evidence>
<keyword evidence="2 7" id="KW-0337">GPI-anchor biosynthesis</keyword>
<dbReference type="GO" id="GO:0006506">
    <property type="term" value="P:GPI anchor biosynthetic process"/>
    <property type="evidence" value="ECO:0007669"/>
    <property type="project" value="UniProtKB-KW"/>
</dbReference>
<dbReference type="Proteomes" id="UP000054248">
    <property type="component" value="Unassembled WGS sequence"/>
</dbReference>
<name>A0A0C3QDA8_9AGAM</name>
<comment type="caution">
    <text evidence="7">Lacks conserved residue(s) required for the propagation of feature annotation.</text>
</comment>
<keyword evidence="5 7" id="KW-1133">Transmembrane helix</keyword>
<keyword evidence="9" id="KW-1185">Reference proteome</keyword>
<protein>
    <recommendedName>
        <fullName evidence="7">Post-GPI attachment to proteins factor 3</fullName>
    </recommendedName>
</protein>
<reference evidence="8 9" key="1">
    <citation type="submission" date="2014-04" db="EMBL/GenBank/DDBJ databases">
        <authorList>
            <consortium name="DOE Joint Genome Institute"/>
            <person name="Kuo A."/>
            <person name="Girlanda M."/>
            <person name="Perotto S."/>
            <person name="Kohler A."/>
            <person name="Nagy L.G."/>
            <person name="Floudas D."/>
            <person name="Copeland A."/>
            <person name="Barry K.W."/>
            <person name="Cichocki N."/>
            <person name="Veneault-Fourrey C."/>
            <person name="LaButti K."/>
            <person name="Lindquist E.A."/>
            <person name="Lipzen A."/>
            <person name="Lundell T."/>
            <person name="Morin E."/>
            <person name="Murat C."/>
            <person name="Sun H."/>
            <person name="Tunlid A."/>
            <person name="Henrissat B."/>
            <person name="Grigoriev I.V."/>
            <person name="Hibbett D.S."/>
            <person name="Martin F."/>
            <person name="Nordberg H.P."/>
            <person name="Cantor M.N."/>
            <person name="Hua S.X."/>
        </authorList>
    </citation>
    <scope>NUCLEOTIDE SEQUENCE [LARGE SCALE GENOMIC DNA]</scope>
    <source>
        <strain evidence="8 9">MUT 4182</strain>
    </source>
</reference>
<dbReference type="AlphaFoldDB" id="A0A0C3QDA8"/>
<dbReference type="HOGENOM" id="CLU_032917_1_1_1"/>
<gene>
    <name evidence="8" type="ORF">M407DRAFT_78926</name>
</gene>
<evidence type="ECO:0000256" key="3">
    <source>
        <dbReference type="ARBA" id="ARBA00022692"/>
    </source>
</evidence>
<dbReference type="EMBL" id="KN823102">
    <property type="protein sequence ID" value="KIO22729.1"/>
    <property type="molecule type" value="Genomic_DNA"/>
</dbReference>
<keyword evidence="3 7" id="KW-0812">Transmembrane</keyword>
<evidence type="ECO:0000256" key="5">
    <source>
        <dbReference type="ARBA" id="ARBA00022989"/>
    </source>
</evidence>
<comment type="similarity">
    <text evidence="7">Belongs to the PGAP3 family.</text>
</comment>
<keyword evidence="4 7" id="KW-0732">Signal</keyword>
<proteinExistence type="inferred from homology"/>